<proteinExistence type="predicted"/>
<keyword evidence="1" id="KW-1133">Transmembrane helix</keyword>
<dbReference type="AlphaFoldDB" id="A0A1H6YYA2"/>
<gene>
    <name evidence="2" type="ORF">SAMN05192553_103784</name>
</gene>
<evidence type="ECO:0000256" key="1">
    <source>
        <dbReference type="SAM" id="Phobius"/>
    </source>
</evidence>
<feature type="transmembrane region" description="Helical" evidence="1">
    <location>
        <begin position="21"/>
        <end position="39"/>
    </location>
</feature>
<organism evidence="2 3">
    <name type="scientific">Cyclobacterium xiamenense</name>
    <dbReference type="NCBI Taxonomy" id="1297121"/>
    <lineage>
        <taxon>Bacteria</taxon>
        <taxon>Pseudomonadati</taxon>
        <taxon>Bacteroidota</taxon>
        <taxon>Cytophagia</taxon>
        <taxon>Cytophagales</taxon>
        <taxon>Cyclobacteriaceae</taxon>
        <taxon>Cyclobacterium</taxon>
    </lineage>
</organism>
<protein>
    <submittedName>
        <fullName evidence="2">Uncharacterized protein</fullName>
    </submittedName>
</protein>
<name>A0A1H6YYA2_9BACT</name>
<sequence>METNELFRRLEIQEKKVKRRTFIFTLIPILTAIVLITVTSREVIRVNATLATIQKEFQETAAINAALRAQNDSLKSKNDSLSHVLIESTTTLGKATSVLWDFKQMIDNMPSANRSSAEAMFFIEFRMLEERVRGNYLHLSEKVEALPSITEDRDWIVIVASSVSLEDLKGIVTKVASLYDRDQLAIYKEGKNYFRLAVTGNGTFTRAYRLNVKLIREQGFEGAYFDGRKDWGKNYLPELMGDG</sequence>
<keyword evidence="3" id="KW-1185">Reference proteome</keyword>
<evidence type="ECO:0000313" key="3">
    <source>
        <dbReference type="Proteomes" id="UP000199403"/>
    </source>
</evidence>
<dbReference type="Proteomes" id="UP000199403">
    <property type="component" value="Unassembled WGS sequence"/>
</dbReference>
<dbReference type="RefSeq" id="WP_092174748.1">
    <property type="nucleotide sequence ID" value="NZ_FNZH01000003.1"/>
</dbReference>
<keyword evidence="1" id="KW-0812">Transmembrane</keyword>
<evidence type="ECO:0000313" key="2">
    <source>
        <dbReference type="EMBL" id="SEJ41695.1"/>
    </source>
</evidence>
<keyword evidence="1" id="KW-0472">Membrane</keyword>
<dbReference type="EMBL" id="FNZH01000003">
    <property type="protein sequence ID" value="SEJ41695.1"/>
    <property type="molecule type" value="Genomic_DNA"/>
</dbReference>
<reference evidence="3" key="1">
    <citation type="submission" date="2016-10" db="EMBL/GenBank/DDBJ databases">
        <authorList>
            <person name="Varghese N."/>
            <person name="Submissions S."/>
        </authorList>
    </citation>
    <scope>NUCLEOTIDE SEQUENCE [LARGE SCALE GENOMIC DNA]</scope>
    <source>
        <strain evidence="3">IBRC-M 10761</strain>
    </source>
</reference>
<accession>A0A1H6YYA2</accession>